<dbReference type="Proteomes" id="UP000318017">
    <property type="component" value="Chromosome"/>
</dbReference>
<keyword evidence="2" id="KW-1185">Reference proteome</keyword>
<evidence type="ECO:0000313" key="2">
    <source>
        <dbReference type="Proteomes" id="UP000318017"/>
    </source>
</evidence>
<sequence length="47" mass="5346">MASRLSPNRAVTAEHSPRSDLLASVVTVYRQTQQRLMSLWWYAVGLV</sequence>
<dbReference type="EMBL" id="CP036298">
    <property type="protein sequence ID" value="QDV25422.1"/>
    <property type="molecule type" value="Genomic_DNA"/>
</dbReference>
<gene>
    <name evidence="1" type="ORF">Q31a_37480</name>
</gene>
<accession>A0A518GA15</accession>
<dbReference type="AlphaFoldDB" id="A0A518GA15"/>
<protein>
    <submittedName>
        <fullName evidence="1">Uncharacterized protein</fullName>
    </submittedName>
</protein>
<dbReference type="KEGG" id="ahel:Q31a_37480"/>
<proteinExistence type="predicted"/>
<organism evidence="1 2">
    <name type="scientific">Aureliella helgolandensis</name>
    <dbReference type="NCBI Taxonomy" id="2527968"/>
    <lineage>
        <taxon>Bacteria</taxon>
        <taxon>Pseudomonadati</taxon>
        <taxon>Planctomycetota</taxon>
        <taxon>Planctomycetia</taxon>
        <taxon>Pirellulales</taxon>
        <taxon>Pirellulaceae</taxon>
        <taxon>Aureliella</taxon>
    </lineage>
</organism>
<evidence type="ECO:0000313" key="1">
    <source>
        <dbReference type="EMBL" id="QDV25422.1"/>
    </source>
</evidence>
<name>A0A518GA15_9BACT</name>
<reference evidence="1 2" key="1">
    <citation type="submission" date="2019-02" db="EMBL/GenBank/DDBJ databases">
        <title>Deep-cultivation of Planctomycetes and their phenomic and genomic characterization uncovers novel biology.</title>
        <authorList>
            <person name="Wiegand S."/>
            <person name="Jogler M."/>
            <person name="Boedeker C."/>
            <person name="Pinto D."/>
            <person name="Vollmers J."/>
            <person name="Rivas-Marin E."/>
            <person name="Kohn T."/>
            <person name="Peeters S.H."/>
            <person name="Heuer A."/>
            <person name="Rast P."/>
            <person name="Oberbeckmann S."/>
            <person name="Bunk B."/>
            <person name="Jeske O."/>
            <person name="Meyerdierks A."/>
            <person name="Storesund J.E."/>
            <person name="Kallscheuer N."/>
            <person name="Luecker S."/>
            <person name="Lage O.M."/>
            <person name="Pohl T."/>
            <person name="Merkel B.J."/>
            <person name="Hornburger P."/>
            <person name="Mueller R.-W."/>
            <person name="Bruemmer F."/>
            <person name="Labrenz M."/>
            <person name="Spormann A.M."/>
            <person name="Op den Camp H."/>
            <person name="Overmann J."/>
            <person name="Amann R."/>
            <person name="Jetten M.S.M."/>
            <person name="Mascher T."/>
            <person name="Medema M.H."/>
            <person name="Devos D.P."/>
            <person name="Kaster A.-K."/>
            <person name="Ovreas L."/>
            <person name="Rohde M."/>
            <person name="Galperin M.Y."/>
            <person name="Jogler C."/>
        </authorList>
    </citation>
    <scope>NUCLEOTIDE SEQUENCE [LARGE SCALE GENOMIC DNA]</scope>
    <source>
        <strain evidence="1 2">Q31a</strain>
    </source>
</reference>